<feature type="coiled-coil region" evidence="1">
    <location>
        <begin position="1173"/>
        <end position="1344"/>
    </location>
</feature>
<feature type="coiled-coil region" evidence="1">
    <location>
        <begin position="937"/>
        <end position="964"/>
    </location>
</feature>
<proteinExistence type="predicted"/>
<reference evidence="3" key="2">
    <citation type="submission" date="2025-08" db="UniProtKB">
        <authorList>
            <consortium name="Ensembl"/>
        </authorList>
    </citation>
    <scope>IDENTIFICATION</scope>
</reference>
<feature type="compositionally biased region" description="Basic and acidic residues" evidence="2">
    <location>
        <begin position="1376"/>
        <end position="1385"/>
    </location>
</feature>
<accession>A0A803T9Q3</accession>
<feature type="coiled-coil region" evidence="1">
    <location>
        <begin position="1100"/>
        <end position="1134"/>
    </location>
</feature>
<feature type="coiled-coil region" evidence="1">
    <location>
        <begin position="1002"/>
        <end position="1057"/>
    </location>
</feature>
<feature type="region of interest" description="Disordered" evidence="2">
    <location>
        <begin position="1376"/>
        <end position="1444"/>
    </location>
</feature>
<evidence type="ECO:0000313" key="3">
    <source>
        <dbReference type="Ensembl" id="ENSACAP00000031943.1"/>
    </source>
</evidence>
<gene>
    <name evidence="3" type="primary">CCDC88C</name>
</gene>
<dbReference type="InterPro" id="IPR036872">
    <property type="entry name" value="CH_dom_sf"/>
</dbReference>
<reference evidence="3 4" key="1">
    <citation type="submission" date="2009-12" db="EMBL/GenBank/DDBJ databases">
        <title>The Genome Sequence of Anolis carolinensis (Green Anole Lizard).</title>
        <authorList>
            <consortium name="The Genome Sequencing Platform"/>
            <person name="Di Palma F."/>
            <person name="Alfoldi J."/>
            <person name="Heiman D."/>
            <person name="Young S."/>
            <person name="Grabherr M."/>
            <person name="Johnson J."/>
            <person name="Lander E.S."/>
            <person name="Lindblad-Toh K."/>
        </authorList>
    </citation>
    <scope>NUCLEOTIDE SEQUENCE [LARGE SCALE GENOMIC DNA]</scope>
    <source>
        <strain evidence="3 4">JBL SC #1</strain>
    </source>
</reference>
<keyword evidence="1" id="KW-0175">Coiled coil</keyword>
<dbReference type="Gene3D" id="1.10.418.10">
    <property type="entry name" value="Calponin-like domain"/>
    <property type="match status" value="1"/>
</dbReference>
<feature type="region of interest" description="Disordered" evidence="2">
    <location>
        <begin position="179"/>
        <end position="210"/>
    </location>
</feature>
<dbReference type="SUPFAM" id="SSF116907">
    <property type="entry name" value="Hook domain"/>
    <property type="match status" value="1"/>
</dbReference>
<dbReference type="PANTHER" id="PTHR18947">
    <property type="entry name" value="HOOK PROTEINS"/>
    <property type="match status" value="1"/>
</dbReference>
<feature type="coiled-coil region" evidence="1">
    <location>
        <begin position="416"/>
        <end position="906"/>
    </location>
</feature>
<reference evidence="3" key="3">
    <citation type="submission" date="2025-09" db="UniProtKB">
        <authorList>
            <consortium name="Ensembl"/>
        </authorList>
    </citation>
    <scope>IDENTIFICATION</scope>
</reference>
<evidence type="ECO:0000313" key="4">
    <source>
        <dbReference type="Proteomes" id="UP000001646"/>
    </source>
</evidence>
<feature type="compositionally biased region" description="Polar residues" evidence="2">
    <location>
        <begin position="1408"/>
        <end position="1423"/>
    </location>
</feature>
<feature type="compositionally biased region" description="Polar residues" evidence="2">
    <location>
        <begin position="1431"/>
        <end position="1444"/>
    </location>
</feature>
<feature type="region of interest" description="Disordered" evidence="2">
    <location>
        <begin position="977"/>
        <end position="1001"/>
    </location>
</feature>
<dbReference type="GeneTree" id="ENSGT00940000154785"/>
<feature type="compositionally biased region" description="Polar residues" evidence="2">
    <location>
        <begin position="977"/>
        <end position="991"/>
    </location>
</feature>
<feature type="compositionally biased region" description="Low complexity" evidence="2">
    <location>
        <begin position="190"/>
        <end position="201"/>
    </location>
</feature>
<sequence length="1444" mass="169384">MLNQAGHLQHSYLSQTDKSSFSQPGLSTDIETPLVKTFGPLGNENEDKLSMYMDLVDGVFLNKIMLQIDPRPTNQRVNEHVNNDVNLRIQNLTILIRNIKTYYQEVLQQLIIMSLPNVLIVTHNQENVFDLQWLELPDVAPEELDSLSRSMVFHLKRLIDERDECTELVVDLTQERDYLQSQQPPSPLKASSPTSSPNPASRLSNEDKQHLSVELADTKAKLRRIRQELEEKSEQLVDTRHEVDQLVLELQKIKQENINLMADARSARAYRDELDSLREKANRVERLEMELVRCKEKLHDVDFYKARMEELREDNIILIETKTMLEEQLMISRARGDKLHELEKENLQLKSKLHDIELDRDTDKKRIEELLEENMVLEIAQKQSMNESVHLGRELEQLSKSTDLSDTRKSFVFELNECASSRILKLEKDNQSLQNTIQDLRDASVTTEENSIKFVELQNENQQLGQKIEKLQNQIEKERQSNQDLETLSEELLKEKEELQGMMETLKADKERQIQDLEKETDHLNQVVLSLRQRSQVSSEARVKDIEMENKVLHETVTETSSKLSKLEFEKKRLQKDFEQVKEKVERVEEMDKELHRLERENEQLTKKVAAMKITAEKAEVLEQENGDLEVENRKLKKSLDTLHNVSIRLETLEKDNKKLDEENLELRRMVETIKFTSAKMAQIEAENKELEREKEELQKNVEMLKVLIKKSERLELSYQSVNAENQRLQQILENNGKKIQQLEKELQGVENENQTLQKNLEELRISNKRMEWLEKEKKLLEQEVSQLDKDKKILEREAKRLWQQVELKDANLDDNTVKLTAMEKENRILERELSRFKDSSNKMKEFEKDNKDLLKQVTIDKRTLSTLREDLVFEKLKSQRLSNEMDKLEQELEKIGLNKELLLQDDNTSNDKKYQILESKTGSALKTALTYKEEKIVLLEAQLQDFTNLNQHLQSELNMVRRKPDFESLKQKQADGMQNSLKQPSGNISGPQAKEKWERGHKEATMELLKVKDRAIELERNNAALHAEKQLIKEQLRHLETQNASFNNQILTLQKQNAFLQEHNTAMQTQTAKLQVENSTLNSQSASLMAQNTLLQNQQLAKENEFEHLLKQKEQLKSEYESLLQDHEHLASLHERQSTEYEMLIKQHSCLKTLHKNLDQEHKDLGERYNSLVQHKAKLEELEMDLKAEKDVLQQEKRASSIVTAENQKLREEVERVNFLHNKLKAEYEGLHCHTKELKTSLNNSQLELNRWQARYDELKEQHQAMDISLTKLDNHCELLARLKGNLEEENHHLLSQIQMLSQRNQMLLEQNMENKEQYHEEQKQYIDKLNALRRHKEKLEEKIMDQYKFYDPAPKKKNHWIGAKALVKLIKPKKETTRERLKSSAESPPWHSDSTETAGSPPPTQLPKQQENLENTSVDSSSMEEREQNSGPLSKGRQCSTE</sequence>
<dbReference type="PANTHER" id="PTHR18947:SF31">
    <property type="entry name" value="PROTEIN DAPLE"/>
    <property type="match status" value="1"/>
</dbReference>
<keyword evidence="4" id="KW-1185">Reference proteome</keyword>
<evidence type="ECO:0000256" key="1">
    <source>
        <dbReference type="SAM" id="Coils"/>
    </source>
</evidence>
<evidence type="ECO:0000256" key="2">
    <source>
        <dbReference type="SAM" id="MobiDB-lite"/>
    </source>
</evidence>
<dbReference type="Ensembl" id="ENSACAT00000058923.1">
    <property type="protein sequence ID" value="ENSACAP00000031943.1"/>
    <property type="gene ID" value="ENSACAG00000009670.4"/>
</dbReference>
<organism evidence="3 4">
    <name type="scientific">Anolis carolinensis</name>
    <name type="common">Green anole</name>
    <name type="synonym">American chameleon</name>
    <dbReference type="NCBI Taxonomy" id="28377"/>
    <lineage>
        <taxon>Eukaryota</taxon>
        <taxon>Metazoa</taxon>
        <taxon>Chordata</taxon>
        <taxon>Craniata</taxon>
        <taxon>Vertebrata</taxon>
        <taxon>Euteleostomi</taxon>
        <taxon>Lepidosauria</taxon>
        <taxon>Squamata</taxon>
        <taxon>Bifurcata</taxon>
        <taxon>Unidentata</taxon>
        <taxon>Episquamata</taxon>
        <taxon>Toxicofera</taxon>
        <taxon>Iguania</taxon>
        <taxon>Dactyloidae</taxon>
        <taxon>Anolis</taxon>
    </lineage>
</organism>
<protein>
    <submittedName>
        <fullName evidence="3">Coiled-coil domain containing 88C</fullName>
    </submittedName>
</protein>
<dbReference type="Proteomes" id="UP000001646">
    <property type="component" value="Chromosome 1"/>
</dbReference>
<name>A0A803T9Q3_ANOCA</name>
<dbReference type="Bgee" id="ENSACAG00000009670">
    <property type="expression patterns" value="Expressed in embryonic post-anal tail and 11 other cell types or tissues"/>
</dbReference>